<dbReference type="PROSITE" id="PS50943">
    <property type="entry name" value="HTH_CROC1"/>
    <property type="match status" value="1"/>
</dbReference>
<evidence type="ECO:0000256" key="1">
    <source>
        <dbReference type="ARBA" id="ARBA00023125"/>
    </source>
</evidence>
<dbReference type="SMART" id="SM00530">
    <property type="entry name" value="HTH_XRE"/>
    <property type="match status" value="1"/>
</dbReference>
<feature type="transmembrane region" description="Helical" evidence="2">
    <location>
        <begin position="221"/>
        <end position="241"/>
    </location>
</feature>
<feature type="domain" description="HTH cro/C1-type" evidence="3">
    <location>
        <begin position="10"/>
        <end position="64"/>
    </location>
</feature>
<dbReference type="GO" id="GO:0003677">
    <property type="term" value="F:DNA binding"/>
    <property type="evidence" value="ECO:0007669"/>
    <property type="project" value="UniProtKB-KW"/>
</dbReference>
<dbReference type="EMBL" id="WHUG01000003">
    <property type="protein sequence ID" value="MQA38323.1"/>
    <property type="molecule type" value="Genomic_DNA"/>
</dbReference>
<accession>A0A6A7MZW6</accession>
<proteinExistence type="predicted"/>
<keyword evidence="2" id="KW-0472">Membrane</keyword>
<evidence type="ECO:0000256" key="2">
    <source>
        <dbReference type="SAM" id="Phobius"/>
    </source>
</evidence>
<organism evidence="4 5">
    <name type="scientific">Rugamonas aquatica</name>
    <dbReference type="NCBI Taxonomy" id="2743357"/>
    <lineage>
        <taxon>Bacteria</taxon>
        <taxon>Pseudomonadati</taxon>
        <taxon>Pseudomonadota</taxon>
        <taxon>Betaproteobacteria</taxon>
        <taxon>Burkholderiales</taxon>
        <taxon>Oxalobacteraceae</taxon>
        <taxon>Telluria group</taxon>
        <taxon>Rugamonas</taxon>
    </lineage>
</organism>
<dbReference type="Pfam" id="PF12844">
    <property type="entry name" value="HTH_19"/>
    <property type="match status" value="1"/>
</dbReference>
<evidence type="ECO:0000259" key="3">
    <source>
        <dbReference type="PROSITE" id="PS50943"/>
    </source>
</evidence>
<keyword evidence="2" id="KW-1133">Transmembrane helix</keyword>
<dbReference type="SUPFAM" id="SSF47413">
    <property type="entry name" value="lambda repressor-like DNA-binding domains"/>
    <property type="match status" value="1"/>
</dbReference>
<feature type="transmembrane region" description="Helical" evidence="2">
    <location>
        <begin position="101"/>
        <end position="119"/>
    </location>
</feature>
<dbReference type="GO" id="GO:0003700">
    <property type="term" value="F:DNA-binding transcription factor activity"/>
    <property type="evidence" value="ECO:0007669"/>
    <property type="project" value="TreeGrafter"/>
</dbReference>
<dbReference type="GO" id="GO:0005829">
    <property type="term" value="C:cytosol"/>
    <property type="evidence" value="ECO:0007669"/>
    <property type="project" value="TreeGrafter"/>
</dbReference>
<evidence type="ECO:0000313" key="4">
    <source>
        <dbReference type="EMBL" id="MQA38323.1"/>
    </source>
</evidence>
<keyword evidence="2" id="KW-0812">Transmembrane</keyword>
<comment type="caution">
    <text evidence="4">The sequence shown here is derived from an EMBL/GenBank/DDBJ whole genome shotgun (WGS) entry which is preliminary data.</text>
</comment>
<dbReference type="Gene3D" id="1.10.260.40">
    <property type="entry name" value="lambda repressor-like DNA-binding domains"/>
    <property type="match status" value="1"/>
</dbReference>
<protein>
    <submittedName>
        <fullName evidence="4">Helix-turn-helix domain-containing protein</fullName>
    </submittedName>
</protein>
<dbReference type="CDD" id="cd00093">
    <property type="entry name" value="HTH_XRE"/>
    <property type="match status" value="1"/>
</dbReference>
<dbReference type="Proteomes" id="UP000440498">
    <property type="component" value="Unassembled WGS sequence"/>
</dbReference>
<dbReference type="InterPro" id="IPR050807">
    <property type="entry name" value="TransReg_Diox_bact_type"/>
</dbReference>
<keyword evidence="5" id="KW-1185">Reference proteome</keyword>
<dbReference type="InterPro" id="IPR010982">
    <property type="entry name" value="Lambda_DNA-bd_dom_sf"/>
</dbReference>
<dbReference type="PANTHER" id="PTHR46797">
    <property type="entry name" value="HTH-TYPE TRANSCRIPTIONAL REGULATOR"/>
    <property type="match status" value="1"/>
</dbReference>
<dbReference type="AlphaFoldDB" id="A0A6A7MZW6"/>
<sequence length="255" mass="28563">MSPMNFGERLKQIRTERNLTQPQMSAAIGIEQSYLSKLENDKSQPSAEMFSAIVAALELDAKEFLGGINKQALQTSLRHIPEVSQFLNGTVTQRVHDARKWLFSAAAAGALGFALMLAANDGIFSSNMQYKYVSKGVLLKNESDNIFDQFKEIQNLKLAANTISAEEHARLLAAFEADRVRLATVEFPEDRGSVFFENVENGKRKFELINTRHARSPLNRVLQYLGGLLAFCSVLICFVEWRMRKASAAINNELK</sequence>
<gene>
    <name evidence="4" type="ORF">GEV02_09200</name>
</gene>
<name>A0A6A7MZW6_9BURK</name>
<keyword evidence="1" id="KW-0238">DNA-binding</keyword>
<evidence type="ECO:0000313" key="5">
    <source>
        <dbReference type="Proteomes" id="UP000440498"/>
    </source>
</evidence>
<reference evidence="4 5" key="1">
    <citation type="submission" date="2019-10" db="EMBL/GenBank/DDBJ databases">
        <title>Two novel species isolated from a subtropical stream in China.</title>
        <authorList>
            <person name="Lu H."/>
        </authorList>
    </citation>
    <scope>NUCLEOTIDE SEQUENCE [LARGE SCALE GENOMIC DNA]</scope>
    <source>
        <strain evidence="4 5">FT29W</strain>
    </source>
</reference>
<dbReference type="InterPro" id="IPR001387">
    <property type="entry name" value="Cro/C1-type_HTH"/>
</dbReference>
<dbReference type="PANTHER" id="PTHR46797:SF1">
    <property type="entry name" value="METHYLPHOSPHONATE SYNTHASE"/>
    <property type="match status" value="1"/>
</dbReference>
<dbReference type="RefSeq" id="WP_152837732.1">
    <property type="nucleotide sequence ID" value="NZ_WHUG01000003.1"/>
</dbReference>